<comment type="caution">
    <text evidence="1">The sequence shown here is derived from an EMBL/GenBank/DDBJ whole genome shotgun (WGS) entry which is preliminary data.</text>
</comment>
<protein>
    <submittedName>
        <fullName evidence="1">Uncharacterized protein</fullName>
    </submittedName>
</protein>
<proteinExistence type="predicted"/>
<dbReference type="EMBL" id="BARS01030355">
    <property type="protein sequence ID" value="GAG20845.1"/>
    <property type="molecule type" value="Genomic_DNA"/>
</dbReference>
<sequence>NCTYMIWMKKPNYFRVETVNRQGVECGTIVGDGDNLWIYWPSDRPHFSSEDRASYEKTGSKVYMKEVTPIGRHSIGHKTGLLGAGMGMTIIDPSTFHGYTDSLQPYLDGVRGWDAESIKGQECDVIEVSFMKRQRIWYIWLSKQDHLPRKIKEVVRVSRPLIGYEHWSDVTINTEIPDAKFVWAPPEGWQQWTPPDPAEKLLKPGQEAPDFELLLADETKVKLSDYRGKVVWFYIWRAG</sequence>
<dbReference type="Gene3D" id="3.40.30.10">
    <property type="entry name" value="Glutaredoxin"/>
    <property type="match status" value="1"/>
</dbReference>
<dbReference type="SUPFAM" id="SSF52833">
    <property type="entry name" value="Thioredoxin-like"/>
    <property type="match status" value="1"/>
</dbReference>
<evidence type="ECO:0000313" key="1">
    <source>
        <dbReference type="EMBL" id="GAG20845.1"/>
    </source>
</evidence>
<reference evidence="1" key="1">
    <citation type="journal article" date="2014" name="Front. Microbiol.">
        <title>High frequency of phylogenetically diverse reductive dehalogenase-homologous genes in deep subseafloor sedimentary metagenomes.</title>
        <authorList>
            <person name="Kawai M."/>
            <person name="Futagami T."/>
            <person name="Toyoda A."/>
            <person name="Takaki Y."/>
            <person name="Nishi S."/>
            <person name="Hori S."/>
            <person name="Arai W."/>
            <person name="Tsubouchi T."/>
            <person name="Morono Y."/>
            <person name="Uchiyama I."/>
            <person name="Ito T."/>
            <person name="Fujiyama A."/>
            <person name="Inagaki F."/>
            <person name="Takami H."/>
        </authorList>
    </citation>
    <scope>NUCLEOTIDE SEQUENCE</scope>
    <source>
        <strain evidence="1">Expedition CK06-06</strain>
    </source>
</reference>
<dbReference type="AlphaFoldDB" id="X0VRI4"/>
<dbReference type="InterPro" id="IPR019207">
    <property type="entry name" value="DUF2092"/>
</dbReference>
<feature type="non-terminal residue" evidence="1">
    <location>
        <position position="1"/>
    </location>
</feature>
<dbReference type="Pfam" id="PF09865">
    <property type="entry name" value="DUF2092"/>
    <property type="match status" value="1"/>
</dbReference>
<organism evidence="1">
    <name type="scientific">marine sediment metagenome</name>
    <dbReference type="NCBI Taxonomy" id="412755"/>
    <lineage>
        <taxon>unclassified sequences</taxon>
        <taxon>metagenomes</taxon>
        <taxon>ecological metagenomes</taxon>
    </lineage>
</organism>
<accession>X0VRI4</accession>
<dbReference type="InterPro" id="IPR036249">
    <property type="entry name" value="Thioredoxin-like_sf"/>
</dbReference>
<name>X0VRI4_9ZZZZ</name>
<gene>
    <name evidence="1" type="ORF">S01H1_47346</name>
</gene>